<sequence>MAHDDTAVPKMAALFDAGPDKWGLRGDPHVWQALRDTLSGTDLPASADAVARLLRATFEELVEVDLSAEPAPHVYRERYAHGGMSGGTVHLDTWRRTLLPLLVERAERLLETRPGPGR</sequence>
<accession>A0A2K8PJB4</accession>
<dbReference type="KEGG" id="slx:SLAV_25150"/>
<keyword evidence="2" id="KW-1185">Reference proteome</keyword>
<evidence type="ECO:0000313" key="2">
    <source>
        <dbReference type="Proteomes" id="UP000231791"/>
    </source>
</evidence>
<dbReference type="OrthoDB" id="6194521at2"/>
<proteinExistence type="predicted"/>
<dbReference type="RefSeq" id="WP_051840469.1">
    <property type="nucleotide sequence ID" value="NZ_CP024985.1"/>
</dbReference>
<dbReference type="EMBL" id="CP024985">
    <property type="protein sequence ID" value="ATZ26824.1"/>
    <property type="molecule type" value="Genomic_DNA"/>
</dbReference>
<name>A0A2K8PJB4_STRLA</name>
<evidence type="ECO:0000313" key="1">
    <source>
        <dbReference type="EMBL" id="ATZ26824.1"/>
    </source>
</evidence>
<organism evidence="1 2">
    <name type="scientific">Streptomyces lavendulae subsp. lavendulae</name>
    <dbReference type="NCBI Taxonomy" id="58340"/>
    <lineage>
        <taxon>Bacteria</taxon>
        <taxon>Bacillati</taxon>
        <taxon>Actinomycetota</taxon>
        <taxon>Actinomycetes</taxon>
        <taxon>Kitasatosporales</taxon>
        <taxon>Streptomycetaceae</taxon>
        <taxon>Streptomyces</taxon>
    </lineage>
</organism>
<protein>
    <submittedName>
        <fullName evidence="1">Uncharacterized protein</fullName>
    </submittedName>
</protein>
<gene>
    <name evidence="1" type="ORF">SLAV_25150</name>
</gene>
<reference evidence="1 2" key="1">
    <citation type="submission" date="2017-11" db="EMBL/GenBank/DDBJ databases">
        <title>Complete genome sequence of Streptomyces lavendulae subsp. lavendulae CCM 3239 (formerly 'Streptomyces aureofaciens CCM 3239'), the producer of the angucycline-type antibiotic auricin.</title>
        <authorList>
            <person name="Busche T."/>
            <person name="Novakova R."/>
            <person name="Al'Dilaimi A."/>
            <person name="Homerova D."/>
            <person name="Feckova L."/>
            <person name="Rezuchova B."/>
            <person name="Mingyar E."/>
            <person name="Csolleiova D."/>
            <person name="Bekeova C."/>
            <person name="Winkler A."/>
            <person name="Sevcikova B."/>
            <person name="Kalinowski J."/>
            <person name="Kormanec J."/>
            <person name="Ruckert C."/>
        </authorList>
    </citation>
    <scope>NUCLEOTIDE SEQUENCE [LARGE SCALE GENOMIC DNA]</scope>
    <source>
        <strain evidence="1 2">CCM 3239</strain>
    </source>
</reference>
<dbReference type="GeneID" id="49386046"/>
<dbReference type="AlphaFoldDB" id="A0A2K8PJB4"/>
<dbReference type="Proteomes" id="UP000231791">
    <property type="component" value="Chromosome"/>
</dbReference>